<accession>A0A382XIQ9</accession>
<gene>
    <name evidence="1" type="ORF">METZ01_LOCUS423856</name>
</gene>
<protein>
    <submittedName>
        <fullName evidence="1">Uncharacterized protein</fullName>
    </submittedName>
</protein>
<reference evidence="1" key="1">
    <citation type="submission" date="2018-05" db="EMBL/GenBank/DDBJ databases">
        <authorList>
            <person name="Lanie J.A."/>
            <person name="Ng W.-L."/>
            <person name="Kazmierczak K.M."/>
            <person name="Andrzejewski T.M."/>
            <person name="Davidsen T.M."/>
            <person name="Wayne K.J."/>
            <person name="Tettelin H."/>
            <person name="Glass J.I."/>
            <person name="Rusch D."/>
            <person name="Podicherti R."/>
            <person name="Tsui H.-C.T."/>
            <person name="Winkler M.E."/>
        </authorList>
    </citation>
    <scope>NUCLEOTIDE SEQUENCE</scope>
</reference>
<sequence>MKKRHGNFLPLKPLNSDSRIIGRDSQIRFIGTAKIVERGVQHTYLLKVTDTDTGKVVLEKEVKLNPDGGIDKAIAQAHNLAFEFKPIVFRSKK</sequence>
<organism evidence="1">
    <name type="scientific">marine metagenome</name>
    <dbReference type="NCBI Taxonomy" id="408172"/>
    <lineage>
        <taxon>unclassified sequences</taxon>
        <taxon>metagenomes</taxon>
        <taxon>ecological metagenomes</taxon>
    </lineage>
</organism>
<evidence type="ECO:0000313" key="1">
    <source>
        <dbReference type="EMBL" id="SVD71002.1"/>
    </source>
</evidence>
<name>A0A382XIQ9_9ZZZZ</name>
<proteinExistence type="predicted"/>
<dbReference type="EMBL" id="UINC01168132">
    <property type="protein sequence ID" value="SVD71002.1"/>
    <property type="molecule type" value="Genomic_DNA"/>
</dbReference>
<dbReference type="AlphaFoldDB" id="A0A382XIQ9"/>